<dbReference type="STRING" id="469371.Tbis_0806"/>
<keyword evidence="1" id="KW-1133">Transmembrane helix</keyword>
<evidence type="ECO:0000313" key="3">
    <source>
        <dbReference type="Proteomes" id="UP000006640"/>
    </source>
</evidence>
<dbReference type="Proteomes" id="UP000006640">
    <property type="component" value="Chromosome"/>
</dbReference>
<dbReference type="KEGG" id="tbi:Tbis_0806"/>
<evidence type="ECO:0000313" key="2">
    <source>
        <dbReference type="EMBL" id="ADG87530.1"/>
    </source>
</evidence>
<proteinExistence type="predicted"/>
<evidence type="ECO:0008006" key="4">
    <source>
        <dbReference type="Google" id="ProtNLM"/>
    </source>
</evidence>
<keyword evidence="1" id="KW-0472">Membrane</keyword>
<keyword evidence="1" id="KW-0812">Transmembrane</keyword>
<accession>D6Y6F8</accession>
<dbReference type="AlphaFoldDB" id="D6Y6F8"/>
<dbReference type="OrthoDB" id="153031at2"/>
<keyword evidence="3" id="KW-1185">Reference proteome</keyword>
<gene>
    <name evidence="2" type="ordered locus">Tbis_0806</name>
</gene>
<feature type="transmembrane region" description="Helical" evidence="1">
    <location>
        <begin position="12"/>
        <end position="31"/>
    </location>
</feature>
<protein>
    <recommendedName>
        <fullName evidence="4">DUF3068 domain-containing protein</fullName>
    </recommendedName>
</protein>
<dbReference type="RefSeq" id="WP_013131063.1">
    <property type="nucleotide sequence ID" value="NC_014165.1"/>
</dbReference>
<dbReference type="EMBL" id="CP001874">
    <property type="protein sequence ID" value="ADG87530.1"/>
    <property type="molecule type" value="Genomic_DNA"/>
</dbReference>
<dbReference type="HOGENOM" id="CLU_045231_0_0_11"/>
<sequence>MVRLNRVVRDLLIVTAIAFMITAAVLLRYYVYPATLVLPLEQNRTYRLEASSAVYLDTTTYELRAGVPVVQTVTLLGDPAAGDDRVAVWTEASSLETEQGERIDYHERRTAFDRRTGMIVDCCEGYVDSDPAAAQRGLAFRLPFGARPQGYPMYEPLVKQEVRLRFDGTETVAGVETYRYTYRVGPVKIEDLPDPVPGRSVGLPSWRRITVARYTEVDRTLWVEPESGLIVKTLLRRHDTLRTPDQVERQTSLQAELVTSEGDVRALAEEALRWRRWAQLVRDVVPALCLGIGGLLAAVLVGLRAARAVRRSAAAQHEQQVPGHELADAG</sequence>
<dbReference type="InterPro" id="IPR021424">
    <property type="entry name" value="PorA"/>
</dbReference>
<evidence type="ECO:0000256" key="1">
    <source>
        <dbReference type="SAM" id="Phobius"/>
    </source>
</evidence>
<reference evidence="2 3" key="1">
    <citation type="submission" date="2010-01" db="EMBL/GenBank/DDBJ databases">
        <title>The complete genome of Thermobispora bispora DSM 43833.</title>
        <authorList>
            <consortium name="US DOE Joint Genome Institute (JGI-PGF)"/>
            <person name="Lucas S."/>
            <person name="Copeland A."/>
            <person name="Lapidus A."/>
            <person name="Glavina del Rio T."/>
            <person name="Dalin E."/>
            <person name="Tice H."/>
            <person name="Bruce D."/>
            <person name="Goodwin L."/>
            <person name="Pitluck S."/>
            <person name="Kyrpides N."/>
            <person name="Mavromatis K."/>
            <person name="Ivanova N."/>
            <person name="Mikhailova N."/>
            <person name="Chertkov O."/>
            <person name="Brettin T."/>
            <person name="Detter J.C."/>
            <person name="Han C."/>
            <person name="Larimer F."/>
            <person name="Land M."/>
            <person name="Hauser L."/>
            <person name="Markowitz V."/>
            <person name="Cheng J.-F."/>
            <person name="Hugenholtz P."/>
            <person name="Woyke T."/>
            <person name="Wu D."/>
            <person name="Jando M."/>
            <person name="Schneider S."/>
            <person name="Klenk H.-P."/>
            <person name="Eisen J.A."/>
        </authorList>
    </citation>
    <scope>NUCLEOTIDE SEQUENCE [LARGE SCALE GENOMIC DNA]</scope>
    <source>
        <strain evidence="3">ATCC 19993 / DSM 43833 / CBS 139.67 / JCM 10125 / KCTC 9307 / NBRC 14880 / R51</strain>
    </source>
</reference>
<dbReference type="Pfam" id="PF11271">
    <property type="entry name" value="PorA"/>
    <property type="match status" value="1"/>
</dbReference>
<feature type="transmembrane region" description="Helical" evidence="1">
    <location>
        <begin position="284"/>
        <end position="303"/>
    </location>
</feature>
<name>D6Y6F8_THEBD</name>
<organism evidence="2 3">
    <name type="scientific">Thermobispora bispora (strain ATCC 19993 / DSM 43833 / CBS 139.67 / JCM 10125 / KCTC 9307 / NBRC 14880 / R51)</name>
    <dbReference type="NCBI Taxonomy" id="469371"/>
    <lineage>
        <taxon>Bacteria</taxon>
        <taxon>Bacillati</taxon>
        <taxon>Actinomycetota</taxon>
        <taxon>Actinomycetes</taxon>
        <taxon>Streptosporangiales</taxon>
        <taxon>Streptosporangiaceae</taxon>
        <taxon>Thermobispora</taxon>
    </lineage>
</organism>
<dbReference type="eggNOG" id="ENOG5031U1J">
    <property type="taxonomic scope" value="Bacteria"/>
</dbReference>